<organism evidence="2 3">
    <name type="scientific">Persicimonas caeni</name>
    <dbReference type="NCBI Taxonomy" id="2292766"/>
    <lineage>
        <taxon>Bacteria</taxon>
        <taxon>Deltaproteobacteria</taxon>
        <taxon>Bradymonadales</taxon>
        <taxon>Bradymonadaceae</taxon>
        <taxon>Persicimonas</taxon>
    </lineage>
</organism>
<evidence type="ECO:0000313" key="3">
    <source>
        <dbReference type="Proteomes" id="UP000315995"/>
    </source>
</evidence>
<feature type="compositionally biased region" description="Basic and acidic residues" evidence="1">
    <location>
        <begin position="49"/>
        <end position="67"/>
    </location>
</feature>
<feature type="compositionally biased region" description="Acidic residues" evidence="1">
    <location>
        <begin position="68"/>
        <end position="85"/>
    </location>
</feature>
<dbReference type="AlphaFoldDB" id="A0A4Y6PTH0"/>
<accession>A0A5B8Y6L7</accession>
<dbReference type="EMBL" id="CP041186">
    <property type="protein sequence ID" value="QDG51626.1"/>
    <property type="molecule type" value="Genomic_DNA"/>
</dbReference>
<evidence type="ECO:0000313" key="2">
    <source>
        <dbReference type="EMBL" id="QDG51626.1"/>
    </source>
</evidence>
<evidence type="ECO:0000256" key="1">
    <source>
        <dbReference type="SAM" id="MobiDB-lite"/>
    </source>
</evidence>
<accession>A0A4Y6PTH0</accession>
<reference evidence="2 3" key="1">
    <citation type="submission" date="2019-06" db="EMBL/GenBank/DDBJ databases">
        <title>Persicimonas caeni gen. nov., sp. nov., a predatory bacterium isolated from solar saltern.</title>
        <authorList>
            <person name="Wang S."/>
        </authorList>
    </citation>
    <scope>NUCLEOTIDE SEQUENCE [LARGE SCALE GENOMIC DNA]</scope>
    <source>
        <strain evidence="2 3">YN101</strain>
    </source>
</reference>
<name>A0A4Y6PTH0_PERCE</name>
<protein>
    <submittedName>
        <fullName evidence="2">Uncharacterized protein</fullName>
    </submittedName>
</protein>
<feature type="region of interest" description="Disordered" evidence="1">
    <location>
        <begin position="49"/>
        <end position="102"/>
    </location>
</feature>
<sequence>MIENLASKASDSLWRKVGEKAVITAVTTLLSEAIKASVEVVKKSKLMEQKADFDDRRAREKKAREPDEPQSEEEDADEADDEVDAAESPKGDDTSKSGPKISFAEYLARRDV</sequence>
<keyword evidence="3" id="KW-1185">Reference proteome</keyword>
<dbReference type="Proteomes" id="UP000315995">
    <property type="component" value="Chromosome"/>
</dbReference>
<proteinExistence type="predicted"/>
<gene>
    <name evidence="2" type="ORF">FIV42_12970</name>
</gene>
<dbReference type="RefSeq" id="WP_141198106.1">
    <property type="nucleotide sequence ID" value="NZ_CP041186.1"/>
</dbReference>